<feature type="transmembrane region" description="Helical" evidence="13">
    <location>
        <begin position="284"/>
        <end position="306"/>
    </location>
</feature>
<dbReference type="RefSeq" id="WP_065858551.1">
    <property type="nucleotide sequence ID" value="NZ_LYPC01000028.1"/>
</dbReference>
<evidence type="ECO:0000313" key="16">
    <source>
        <dbReference type="Proteomes" id="UP000093309"/>
    </source>
</evidence>
<evidence type="ECO:0000256" key="12">
    <source>
        <dbReference type="SAM" id="Coils"/>
    </source>
</evidence>
<dbReference type="InterPro" id="IPR050640">
    <property type="entry name" value="Bact_2-comp_sensor_kinase"/>
</dbReference>
<evidence type="ECO:0000256" key="11">
    <source>
        <dbReference type="ARBA" id="ARBA00023136"/>
    </source>
</evidence>
<keyword evidence="10" id="KW-0902">Two-component regulatory system</keyword>
<evidence type="ECO:0000256" key="4">
    <source>
        <dbReference type="ARBA" id="ARBA00022679"/>
    </source>
</evidence>
<dbReference type="SUPFAM" id="SSF55874">
    <property type="entry name" value="ATPase domain of HSP90 chaperone/DNA topoisomerase II/histidine kinase"/>
    <property type="match status" value="1"/>
</dbReference>
<dbReference type="OrthoDB" id="2770831at2"/>
<feature type="coiled-coil region" evidence="12">
    <location>
        <begin position="347"/>
        <end position="374"/>
    </location>
</feature>
<evidence type="ECO:0000259" key="14">
    <source>
        <dbReference type="PROSITE" id="PS50885"/>
    </source>
</evidence>
<evidence type="ECO:0000313" key="15">
    <source>
        <dbReference type="EMBL" id="OCT11477.1"/>
    </source>
</evidence>
<feature type="domain" description="HAMP" evidence="14">
    <location>
        <begin position="307"/>
        <end position="359"/>
    </location>
</feature>
<dbReference type="STRING" id="512399.A8709_07355"/>
<evidence type="ECO:0000256" key="3">
    <source>
        <dbReference type="ARBA" id="ARBA00022553"/>
    </source>
</evidence>
<dbReference type="Pfam" id="PF00672">
    <property type="entry name" value="HAMP"/>
    <property type="match status" value="1"/>
</dbReference>
<dbReference type="GO" id="GO:0005886">
    <property type="term" value="C:plasma membrane"/>
    <property type="evidence" value="ECO:0007669"/>
    <property type="project" value="UniProtKB-SubCell"/>
</dbReference>
<keyword evidence="2" id="KW-1003">Cell membrane</keyword>
<dbReference type="GO" id="GO:0000155">
    <property type="term" value="F:phosphorelay sensor kinase activity"/>
    <property type="evidence" value="ECO:0007669"/>
    <property type="project" value="InterPro"/>
</dbReference>
<dbReference type="SUPFAM" id="SSF158472">
    <property type="entry name" value="HAMP domain-like"/>
    <property type="match status" value="1"/>
</dbReference>
<keyword evidence="16" id="KW-1185">Reference proteome</keyword>
<evidence type="ECO:0000256" key="2">
    <source>
        <dbReference type="ARBA" id="ARBA00022475"/>
    </source>
</evidence>
<keyword evidence="8" id="KW-0067">ATP-binding</keyword>
<evidence type="ECO:0000256" key="7">
    <source>
        <dbReference type="ARBA" id="ARBA00022777"/>
    </source>
</evidence>
<dbReference type="InterPro" id="IPR010559">
    <property type="entry name" value="Sig_transdc_His_kin_internal"/>
</dbReference>
<keyword evidence="11 13" id="KW-0472">Membrane</keyword>
<evidence type="ECO:0000256" key="9">
    <source>
        <dbReference type="ARBA" id="ARBA00022989"/>
    </source>
</evidence>
<organism evidence="15 16">
    <name type="scientific">Paenibacillus pectinilyticus</name>
    <dbReference type="NCBI Taxonomy" id="512399"/>
    <lineage>
        <taxon>Bacteria</taxon>
        <taxon>Bacillati</taxon>
        <taxon>Bacillota</taxon>
        <taxon>Bacilli</taxon>
        <taxon>Bacillales</taxon>
        <taxon>Paenibacillaceae</taxon>
        <taxon>Paenibacillus</taxon>
    </lineage>
</organism>
<dbReference type="Pfam" id="PF02518">
    <property type="entry name" value="HATPase_c"/>
    <property type="match status" value="1"/>
</dbReference>
<evidence type="ECO:0000256" key="13">
    <source>
        <dbReference type="SAM" id="Phobius"/>
    </source>
</evidence>
<sequence>MRRINLLSSFTFYRRIQLSFLFLILLPTVVASFLNYSITQKSAMEKNFLSNQTLITVIANNISKMIDDMTYASNFFIQDENIRKQLLSFMKMARIESSDDLETYIKIKGFFNQVDVKTMNPDILMFWTNEEGFIVQSYIDNPNFEPEVIKQQYEDVKSRVDMSKPNILQWLGTAQTLINAKTSSNSYLLARVLKSSSDDQQIGTLFISIPDRYFTKSFSQLGSSKLAVFDAKGLFIAGNPDVSYSTSANNRGNIRNESTIQYSGWKLISETPKALVTSEIKKSFFLTLLIVIPFFLVFLLISIIVAKRLHRPIRRLQSGVKQFGNGNRSIRFEESGKDEITELGRTLNIMLNQINQLIQNIEQEQEQKRELEFQALYSQIRPHFLLNTLNSIKCNLAIDNEMIHSQKIDSLMSLLRAYMKFNEPTNLRNECKLLISYVDIMQMRSDMEVEIDIQLSPLLAEMSFPKLLLQPIVENAFVHGFNEDIVQPRISLQAEMEEGWIEIRIADNGIGMSEDKIKKLNSDLQISEGEEWQSYKRVGLWNVLQRLKMTFGSNSSIECVGNEVGGLTIVLGFHQKVDEGGSTC</sequence>
<dbReference type="PANTHER" id="PTHR34220:SF11">
    <property type="entry name" value="SENSOR PROTEIN KINASE HPTS"/>
    <property type="match status" value="1"/>
</dbReference>
<keyword evidence="7" id="KW-0418">Kinase</keyword>
<dbReference type="InterPro" id="IPR003660">
    <property type="entry name" value="HAMP_dom"/>
</dbReference>
<comment type="subcellular location">
    <subcellularLocation>
        <location evidence="1">Cell membrane</location>
        <topology evidence="1">Multi-pass membrane protein</topology>
    </subcellularLocation>
</comment>
<comment type="caution">
    <text evidence="15">The sequence shown here is derived from an EMBL/GenBank/DDBJ whole genome shotgun (WGS) entry which is preliminary data.</text>
</comment>
<dbReference type="PROSITE" id="PS50885">
    <property type="entry name" value="HAMP"/>
    <property type="match status" value="1"/>
</dbReference>
<dbReference type="GO" id="GO:0005524">
    <property type="term" value="F:ATP binding"/>
    <property type="evidence" value="ECO:0007669"/>
    <property type="project" value="UniProtKB-KW"/>
</dbReference>
<dbReference type="AlphaFoldDB" id="A0A1C0ZTS7"/>
<evidence type="ECO:0000256" key="8">
    <source>
        <dbReference type="ARBA" id="ARBA00022840"/>
    </source>
</evidence>
<dbReference type="Proteomes" id="UP000093309">
    <property type="component" value="Unassembled WGS sequence"/>
</dbReference>
<evidence type="ECO:0000256" key="5">
    <source>
        <dbReference type="ARBA" id="ARBA00022692"/>
    </source>
</evidence>
<dbReference type="Gene3D" id="6.10.340.10">
    <property type="match status" value="1"/>
</dbReference>
<dbReference type="Gene3D" id="3.30.565.10">
    <property type="entry name" value="Histidine kinase-like ATPase, C-terminal domain"/>
    <property type="match status" value="1"/>
</dbReference>
<evidence type="ECO:0000256" key="6">
    <source>
        <dbReference type="ARBA" id="ARBA00022741"/>
    </source>
</evidence>
<keyword evidence="3" id="KW-0597">Phosphoprotein</keyword>
<dbReference type="EMBL" id="LYPC01000028">
    <property type="protein sequence ID" value="OCT11477.1"/>
    <property type="molecule type" value="Genomic_DNA"/>
</dbReference>
<dbReference type="InterPro" id="IPR003594">
    <property type="entry name" value="HATPase_dom"/>
</dbReference>
<accession>A0A1C0ZTS7</accession>
<name>A0A1C0ZTS7_9BACL</name>
<keyword evidence="6" id="KW-0547">Nucleotide-binding</keyword>
<gene>
    <name evidence="15" type="ORF">A8709_07355</name>
</gene>
<keyword evidence="4" id="KW-0808">Transferase</keyword>
<evidence type="ECO:0000256" key="10">
    <source>
        <dbReference type="ARBA" id="ARBA00023012"/>
    </source>
</evidence>
<evidence type="ECO:0000256" key="1">
    <source>
        <dbReference type="ARBA" id="ARBA00004651"/>
    </source>
</evidence>
<dbReference type="SMART" id="SM00304">
    <property type="entry name" value="HAMP"/>
    <property type="match status" value="1"/>
</dbReference>
<dbReference type="CDD" id="cd06225">
    <property type="entry name" value="HAMP"/>
    <property type="match status" value="1"/>
</dbReference>
<protein>
    <recommendedName>
        <fullName evidence="14">HAMP domain-containing protein</fullName>
    </recommendedName>
</protein>
<dbReference type="PANTHER" id="PTHR34220">
    <property type="entry name" value="SENSOR HISTIDINE KINASE YPDA"/>
    <property type="match status" value="1"/>
</dbReference>
<dbReference type="Pfam" id="PF06580">
    <property type="entry name" value="His_kinase"/>
    <property type="match status" value="1"/>
</dbReference>
<proteinExistence type="predicted"/>
<keyword evidence="9 13" id="KW-1133">Transmembrane helix</keyword>
<keyword evidence="5 13" id="KW-0812">Transmembrane</keyword>
<dbReference type="InterPro" id="IPR036890">
    <property type="entry name" value="HATPase_C_sf"/>
</dbReference>
<keyword evidence="12" id="KW-0175">Coiled coil</keyword>
<reference evidence="16" key="1">
    <citation type="submission" date="2016-05" db="EMBL/GenBank/DDBJ databases">
        <title>Paenibacillus oryzae. sp. nov., isolated from the rice root.</title>
        <authorList>
            <person name="Zhang J."/>
            <person name="Zhang X."/>
        </authorList>
    </citation>
    <scope>NUCLEOTIDE SEQUENCE [LARGE SCALE GENOMIC DNA]</scope>
    <source>
        <strain evidence="16">KCTC13222</strain>
    </source>
</reference>